<evidence type="ECO:0000256" key="7">
    <source>
        <dbReference type="ARBA" id="ARBA00022660"/>
    </source>
</evidence>
<keyword evidence="10" id="KW-0249">Electron transport</keyword>
<evidence type="ECO:0000313" key="18">
    <source>
        <dbReference type="Proteomes" id="UP000001811"/>
    </source>
</evidence>
<accession>G1TB54</accession>
<dbReference type="OrthoDB" id="1920692at2759"/>
<evidence type="ECO:0000256" key="16">
    <source>
        <dbReference type="SAM" id="SignalP"/>
    </source>
</evidence>
<proteinExistence type="inferred from homology"/>
<keyword evidence="16" id="KW-0732">Signal</keyword>
<dbReference type="FunCoup" id="G1TB54">
    <property type="interactions" value="201"/>
</dbReference>
<evidence type="ECO:0000256" key="11">
    <source>
        <dbReference type="ARBA" id="ARBA00022989"/>
    </source>
</evidence>
<keyword evidence="11" id="KW-1133">Transmembrane helix</keyword>
<dbReference type="Proteomes" id="UP000001811">
    <property type="component" value="Chromosome 8"/>
</dbReference>
<dbReference type="PANTHER" id="PTHR17098:SF2">
    <property type="entry name" value="NADH DEHYDROGENASE [UBIQUINONE] 1 ALPHA SUBCOMPLEX SUBUNIT 1"/>
    <property type="match status" value="1"/>
</dbReference>
<dbReference type="InParanoid" id="G1TB54"/>
<protein>
    <recommendedName>
        <fullName evidence="5">NADH dehydrogenase [ubiquinone] 1 alpha subcomplex subunit 1</fullName>
    </recommendedName>
    <alternativeName>
        <fullName evidence="15">Complex I-MWFE</fullName>
    </alternativeName>
    <alternativeName>
        <fullName evidence="14">NADH-ubiquinone oxidoreductase MWFE subunit</fullName>
    </alternativeName>
</protein>
<evidence type="ECO:0000256" key="15">
    <source>
        <dbReference type="ARBA" id="ARBA00033255"/>
    </source>
</evidence>
<organism evidence="17 18">
    <name type="scientific">Oryctolagus cuniculus</name>
    <name type="common">Rabbit</name>
    <dbReference type="NCBI Taxonomy" id="9986"/>
    <lineage>
        <taxon>Eukaryota</taxon>
        <taxon>Metazoa</taxon>
        <taxon>Chordata</taxon>
        <taxon>Craniata</taxon>
        <taxon>Vertebrata</taxon>
        <taxon>Euteleostomi</taxon>
        <taxon>Mammalia</taxon>
        <taxon>Eutheria</taxon>
        <taxon>Euarchontoglires</taxon>
        <taxon>Glires</taxon>
        <taxon>Lagomorpha</taxon>
        <taxon>Leporidae</taxon>
        <taxon>Oryctolagus</taxon>
    </lineage>
</organism>
<evidence type="ECO:0000256" key="4">
    <source>
        <dbReference type="ARBA" id="ARBA00011533"/>
    </source>
</evidence>
<dbReference type="PaxDb" id="9986-ENSOCUP00000013932"/>
<reference evidence="17 18" key="1">
    <citation type="journal article" date="2011" name="Nature">
        <title>A high-resolution map of human evolutionary constraint using 29 mammals.</title>
        <authorList>
            <person name="Lindblad-Toh K."/>
            <person name="Garber M."/>
            <person name="Zuk O."/>
            <person name="Lin M.F."/>
            <person name="Parker B.J."/>
            <person name="Washietl S."/>
            <person name="Kheradpour P."/>
            <person name="Ernst J."/>
            <person name="Jordan G."/>
            <person name="Mauceli E."/>
            <person name="Ward L.D."/>
            <person name="Lowe C.B."/>
            <person name="Holloway A.K."/>
            <person name="Clamp M."/>
            <person name="Gnerre S."/>
            <person name="Alfoldi J."/>
            <person name="Beal K."/>
            <person name="Chang J."/>
            <person name="Clawson H."/>
            <person name="Cuff J."/>
            <person name="Di Palma F."/>
            <person name="Fitzgerald S."/>
            <person name="Flicek P."/>
            <person name="Guttman M."/>
            <person name="Hubisz M.J."/>
            <person name="Jaffe D.B."/>
            <person name="Jungreis I."/>
            <person name="Kent W.J."/>
            <person name="Kostka D."/>
            <person name="Lara M."/>
            <person name="Martins A.L."/>
            <person name="Massingham T."/>
            <person name="Moltke I."/>
            <person name="Raney B.J."/>
            <person name="Rasmussen M.D."/>
            <person name="Robinson J."/>
            <person name="Stark A."/>
            <person name="Vilella A.J."/>
            <person name="Wen J."/>
            <person name="Xie X."/>
            <person name="Zody M.C."/>
            <person name="Baldwin J."/>
            <person name="Bloom T."/>
            <person name="Chin C.W."/>
            <person name="Heiman D."/>
            <person name="Nicol R."/>
            <person name="Nusbaum C."/>
            <person name="Young S."/>
            <person name="Wilkinson J."/>
            <person name="Worley K.C."/>
            <person name="Kovar C.L."/>
            <person name="Muzny D.M."/>
            <person name="Gibbs R.A."/>
            <person name="Cree A."/>
            <person name="Dihn H.H."/>
            <person name="Fowler G."/>
            <person name="Jhangiani S."/>
            <person name="Joshi V."/>
            <person name="Lee S."/>
            <person name="Lewis L.R."/>
            <person name="Nazareth L.V."/>
            <person name="Okwuonu G."/>
            <person name="Santibanez J."/>
            <person name="Warren W.C."/>
            <person name="Mardis E.R."/>
            <person name="Weinstock G.M."/>
            <person name="Wilson R.K."/>
            <person name="Delehaunty K."/>
            <person name="Dooling D."/>
            <person name="Fronik C."/>
            <person name="Fulton L."/>
            <person name="Fulton B."/>
            <person name="Graves T."/>
            <person name="Minx P."/>
            <person name="Sodergren E."/>
            <person name="Birney E."/>
            <person name="Margulies E.H."/>
            <person name="Herrero J."/>
            <person name="Green E.D."/>
            <person name="Haussler D."/>
            <person name="Siepel A."/>
            <person name="Goldman N."/>
            <person name="Pollard K.S."/>
            <person name="Pedersen J.S."/>
            <person name="Lander E.S."/>
            <person name="Kellis M."/>
        </authorList>
    </citation>
    <scope>NUCLEOTIDE SEQUENCE [LARGE SCALE GENOMIC DNA]</scope>
    <source>
        <strain evidence="17 18">Thorbecke inbred</strain>
    </source>
</reference>
<evidence type="ECO:0000256" key="3">
    <source>
        <dbReference type="ARBA" id="ARBA00009960"/>
    </source>
</evidence>
<reference evidence="17" key="2">
    <citation type="submission" date="2025-08" db="UniProtKB">
        <authorList>
            <consortium name="Ensembl"/>
        </authorList>
    </citation>
    <scope>IDENTIFICATION</scope>
    <source>
        <strain evidence="17">Thorbecke</strain>
    </source>
</reference>
<feature type="chain" id="PRO_5003423179" description="NADH dehydrogenase [ubiquinone] 1 alpha subcomplex subunit 1" evidence="16">
    <location>
        <begin position="25"/>
        <end position="70"/>
    </location>
</feature>
<keyword evidence="6" id="KW-0813">Transport</keyword>
<gene>
    <name evidence="17" type="primary">LOC108177067</name>
</gene>
<comment type="subcellular location">
    <subcellularLocation>
        <location evidence="2">Mitochondrion inner membrane</location>
        <topology evidence="2">Single-pass membrane protein</topology>
        <orientation evidence="2">Matrix side</orientation>
    </subcellularLocation>
</comment>
<evidence type="ECO:0000256" key="14">
    <source>
        <dbReference type="ARBA" id="ARBA00029847"/>
    </source>
</evidence>
<evidence type="ECO:0000256" key="6">
    <source>
        <dbReference type="ARBA" id="ARBA00022448"/>
    </source>
</evidence>
<dbReference type="InterPro" id="IPR017384">
    <property type="entry name" value="NADH_Ub_cplx-1_asu_su-1"/>
</dbReference>
<dbReference type="GeneTree" id="ENSGT00390000007560"/>
<dbReference type="Ensembl" id="ENSOCUT00000016208.3">
    <property type="protein sequence ID" value="ENSOCUP00000013932.2"/>
    <property type="gene ID" value="ENSOCUG00000016212.3"/>
</dbReference>
<evidence type="ECO:0000256" key="12">
    <source>
        <dbReference type="ARBA" id="ARBA00023128"/>
    </source>
</evidence>
<dbReference type="EMBL" id="AAGW02020724">
    <property type="status" value="NOT_ANNOTATED_CDS"/>
    <property type="molecule type" value="Genomic_DNA"/>
</dbReference>
<dbReference type="GO" id="GO:0005743">
    <property type="term" value="C:mitochondrial inner membrane"/>
    <property type="evidence" value="ECO:0007669"/>
    <property type="project" value="UniProtKB-SubCell"/>
</dbReference>
<feature type="signal peptide" evidence="16">
    <location>
        <begin position="1"/>
        <end position="24"/>
    </location>
</feature>
<dbReference type="OMA" id="WALMERD"/>
<keyword evidence="12" id="KW-0496">Mitochondrion</keyword>
<keyword evidence="13" id="KW-0472">Membrane</keyword>
<evidence type="ECO:0000256" key="10">
    <source>
        <dbReference type="ARBA" id="ARBA00022982"/>
    </source>
</evidence>
<comment type="subunit">
    <text evidence="4">Complex I is composed of 45 different subunits.</text>
</comment>
<comment type="function">
    <text evidence="1">Accessory subunit of the mitochondrial membrane respiratory chain NADH dehydrogenase (Complex I), that is believed not to be involved in catalysis. Complex I functions in the transfer of electrons from NADH to the respiratory chain. The immediate electron acceptor for the enzyme is believed to be ubiquinone.</text>
</comment>
<dbReference type="eggNOG" id="ENOG502S3S5">
    <property type="taxonomic scope" value="Eukaryota"/>
</dbReference>
<evidence type="ECO:0000256" key="1">
    <source>
        <dbReference type="ARBA" id="ARBA00003195"/>
    </source>
</evidence>
<keyword evidence="8" id="KW-0812">Transmembrane</keyword>
<evidence type="ECO:0000256" key="13">
    <source>
        <dbReference type="ARBA" id="ARBA00023136"/>
    </source>
</evidence>
<dbReference type="Pfam" id="PF15879">
    <property type="entry name" value="MWFE"/>
    <property type="match status" value="1"/>
</dbReference>
<dbReference type="AlphaFoldDB" id="G1TB54"/>
<comment type="similarity">
    <text evidence="3">Belongs to the complex I NDUFA1 subunit family.</text>
</comment>
<evidence type="ECO:0000256" key="8">
    <source>
        <dbReference type="ARBA" id="ARBA00022692"/>
    </source>
</evidence>
<name>G1TB54_RABIT</name>
<dbReference type="SMR" id="G1TB54"/>
<dbReference type="Bgee" id="ENSOCUG00000016212">
    <property type="expression patterns" value="Expressed in brain and 1 other cell type or tissue"/>
</dbReference>
<dbReference type="HOGENOM" id="CLU_185502_2_0_1"/>
<evidence type="ECO:0000256" key="5">
    <source>
        <dbReference type="ARBA" id="ARBA00016392"/>
    </source>
</evidence>
<evidence type="ECO:0000256" key="9">
    <source>
        <dbReference type="ARBA" id="ARBA00022792"/>
    </source>
</evidence>
<evidence type="ECO:0000256" key="2">
    <source>
        <dbReference type="ARBA" id="ARBA00004298"/>
    </source>
</evidence>
<keyword evidence="9" id="KW-0999">Mitochondrion inner membrane</keyword>
<keyword evidence="18" id="KW-1185">Reference proteome</keyword>
<keyword evidence="7" id="KW-0679">Respiratory chain</keyword>
<reference evidence="17" key="3">
    <citation type="submission" date="2025-09" db="UniProtKB">
        <authorList>
            <consortium name="Ensembl"/>
        </authorList>
    </citation>
    <scope>IDENTIFICATION</scope>
    <source>
        <strain evidence="17">Thorbecke</strain>
    </source>
</reference>
<sequence length="70" mass="8093">MWFEILPGVPIMAVCLSIPQAATAHINKFTNGHKEKRIAHFHYQWSLMERDKCISGVNRHYVTKGLENID</sequence>
<dbReference type="STRING" id="9986.ENSOCUP00000013932"/>
<evidence type="ECO:0000313" key="17">
    <source>
        <dbReference type="Ensembl" id="ENSOCUP00000013932.2"/>
    </source>
</evidence>
<dbReference type="PANTHER" id="PTHR17098">
    <property type="entry name" value="NADH-UBIQUINONE OXIDOREDUCTASE MWFE SUBUNIT"/>
    <property type="match status" value="1"/>
</dbReference>